<organism evidence="2 3">
    <name type="scientific">Novipirellula aureliae</name>
    <dbReference type="NCBI Taxonomy" id="2527966"/>
    <lineage>
        <taxon>Bacteria</taxon>
        <taxon>Pseudomonadati</taxon>
        <taxon>Planctomycetota</taxon>
        <taxon>Planctomycetia</taxon>
        <taxon>Pirellulales</taxon>
        <taxon>Pirellulaceae</taxon>
        <taxon>Novipirellula</taxon>
    </lineage>
</organism>
<evidence type="ECO:0000313" key="3">
    <source>
        <dbReference type="Proteomes" id="UP000315471"/>
    </source>
</evidence>
<protein>
    <submittedName>
        <fullName evidence="2">Flp/Fap pilin component</fullName>
    </submittedName>
</protein>
<feature type="transmembrane region" description="Helical" evidence="1">
    <location>
        <begin position="42"/>
        <end position="63"/>
    </location>
</feature>
<comment type="caution">
    <text evidence="2">The sequence shown here is derived from an EMBL/GenBank/DDBJ whole genome shotgun (WGS) entry which is preliminary data.</text>
</comment>
<proteinExistence type="predicted"/>
<dbReference type="AlphaFoldDB" id="A0A5C6DJE1"/>
<sequence length="84" mass="8839">MVLMSERTLKPSMEQITSNTMTKQSARNAVLSFLTEEDATTAVEYAVMLALIVLACIGSVGVLSDRTSASFDDSADAITGAFGS</sequence>
<keyword evidence="1" id="KW-0812">Transmembrane</keyword>
<name>A0A5C6DJE1_9BACT</name>
<gene>
    <name evidence="2" type="ORF">Q31b_49940</name>
</gene>
<reference evidence="2 3" key="1">
    <citation type="submission" date="2019-02" db="EMBL/GenBank/DDBJ databases">
        <title>Deep-cultivation of Planctomycetes and their phenomic and genomic characterization uncovers novel biology.</title>
        <authorList>
            <person name="Wiegand S."/>
            <person name="Jogler M."/>
            <person name="Boedeker C."/>
            <person name="Pinto D."/>
            <person name="Vollmers J."/>
            <person name="Rivas-Marin E."/>
            <person name="Kohn T."/>
            <person name="Peeters S.H."/>
            <person name="Heuer A."/>
            <person name="Rast P."/>
            <person name="Oberbeckmann S."/>
            <person name="Bunk B."/>
            <person name="Jeske O."/>
            <person name="Meyerdierks A."/>
            <person name="Storesund J.E."/>
            <person name="Kallscheuer N."/>
            <person name="Luecker S."/>
            <person name="Lage O.M."/>
            <person name="Pohl T."/>
            <person name="Merkel B.J."/>
            <person name="Hornburger P."/>
            <person name="Mueller R.-W."/>
            <person name="Bruemmer F."/>
            <person name="Labrenz M."/>
            <person name="Spormann A.M."/>
            <person name="Op Den Camp H."/>
            <person name="Overmann J."/>
            <person name="Amann R."/>
            <person name="Jetten M.S.M."/>
            <person name="Mascher T."/>
            <person name="Medema M.H."/>
            <person name="Devos D.P."/>
            <person name="Kaster A.-K."/>
            <person name="Ovreas L."/>
            <person name="Rohde M."/>
            <person name="Galperin M.Y."/>
            <person name="Jogler C."/>
        </authorList>
    </citation>
    <scope>NUCLEOTIDE SEQUENCE [LARGE SCALE GENOMIC DNA]</scope>
    <source>
        <strain evidence="2 3">Q31b</strain>
    </source>
</reference>
<keyword evidence="1" id="KW-1133">Transmembrane helix</keyword>
<evidence type="ECO:0000313" key="2">
    <source>
        <dbReference type="EMBL" id="TWU36712.1"/>
    </source>
</evidence>
<dbReference type="EMBL" id="SJPY01000008">
    <property type="protein sequence ID" value="TWU36712.1"/>
    <property type="molecule type" value="Genomic_DNA"/>
</dbReference>
<dbReference type="Proteomes" id="UP000315471">
    <property type="component" value="Unassembled WGS sequence"/>
</dbReference>
<accession>A0A5C6DJE1</accession>
<keyword evidence="3" id="KW-1185">Reference proteome</keyword>
<evidence type="ECO:0000256" key="1">
    <source>
        <dbReference type="SAM" id="Phobius"/>
    </source>
</evidence>
<keyword evidence="1" id="KW-0472">Membrane</keyword>